<proteinExistence type="predicted"/>
<protein>
    <submittedName>
        <fullName evidence="1">Uncharacterized protein</fullName>
    </submittedName>
</protein>
<geneLocation type="plasmid" evidence="1 2">
    <name>pFA4</name>
</geneLocation>
<dbReference type="KEGG" id="fax:FUAX_47600"/>
<dbReference type="RefSeq" id="WP_338395680.1">
    <property type="nucleotide sequence ID" value="NZ_AP025318.1"/>
</dbReference>
<organism evidence="1 2">
    <name type="scientific">Fulvitalea axinellae</name>
    <dbReference type="NCBI Taxonomy" id="1182444"/>
    <lineage>
        <taxon>Bacteria</taxon>
        <taxon>Pseudomonadati</taxon>
        <taxon>Bacteroidota</taxon>
        <taxon>Cytophagia</taxon>
        <taxon>Cytophagales</taxon>
        <taxon>Persicobacteraceae</taxon>
        <taxon>Fulvitalea</taxon>
    </lineage>
</organism>
<dbReference type="Proteomes" id="UP001348817">
    <property type="component" value="Plasmid pFA4"/>
</dbReference>
<dbReference type="AlphaFoldDB" id="A0AAU9CQ22"/>
<sequence>MFKQTIRHRHQNRATPKPQAIQALWSKKELLSRIPQDTDGDASQNDDHLRVIGALLDLYSSLRGESQETNQERLRTLHLAENRTYRYLTANAFEFQRVREDQATMMSFAQQIEDERERLIAEMIKKKQSAPTLSEQEAQFDTRGLWQHLLQGRGPFKVNPKQSAGLFAKELPGFRTGVMARVSKLLLTKTGTALLREISNGSHSVTISPHQERIPSIHFERDAIRPKSEPKGKNCSSQIYWPCNISENAFGVFDEYWSPQATHTLPGAQTTQNDWSELGEAVSEDRSKARTGHVLPEPSFVLLGRMLKHASKAQRGMVSSLQNRSRYSDPAHSPWLDAEEESVAKDFENPLREEVSLGTRKWARLLDARQTWNSKNYSPPSASATYDVESDPLKRAEDDIILTREEKELLFKERVTVTTRASQPQSSLAGRIRGLRNLGQPATDETFYMVPANLDAPVQDLYDLKTSDTYKGFREERARYREDEHTARQETFGPNSTIPEESFFPDQPLRHADETVPILFPGEDFSLSDEFVFSPNFLFSQSGPI</sequence>
<reference evidence="1 2" key="1">
    <citation type="submission" date="2021-12" db="EMBL/GenBank/DDBJ databases">
        <title>Genome sequencing of bacteria with rrn-lacking chromosome and rrn-plasmid.</title>
        <authorList>
            <person name="Anda M."/>
            <person name="Iwasaki W."/>
        </authorList>
    </citation>
    <scope>NUCLEOTIDE SEQUENCE [LARGE SCALE GENOMIC DNA]</scope>
    <source>
        <strain evidence="1 2">DSM 100852</strain>
        <plasmid evidence="1 2">pFA4</plasmid>
    </source>
</reference>
<keyword evidence="1" id="KW-0614">Plasmid</keyword>
<evidence type="ECO:0000313" key="1">
    <source>
        <dbReference type="EMBL" id="BDD12328.1"/>
    </source>
</evidence>
<evidence type="ECO:0000313" key="2">
    <source>
        <dbReference type="Proteomes" id="UP001348817"/>
    </source>
</evidence>
<name>A0AAU9CQ22_9BACT</name>
<gene>
    <name evidence="1" type="ORF">FUAX_47600</name>
</gene>
<keyword evidence="2" id="KW-1185">Reference proteome</keyword>
<dbReference type="EMBL" id="AP025318">
    <property type="protein sequence ID" value="BDD12328.1"/>
    <property type="molecule type" value="Genomic_DNA"/>
</dbReference>
<accession>A0AAU9CQ22</accession>